<evidence type="ECO:0000313" key="1">
    <source>
        <dbReference type="EMBL" id="MFD0795394.1"/>
    </source>
</evidence>
<organism evidence="1 2">
    <name type="scientific">Mucilaginibacter litoreus</name>
    <dbReference type="NCBI Taxonomy" id="1048221"/>
    <lineage>
        <taxon>Bacteria</taxon>
        <taxon>Pseudomonadati</taxon>
        <taxon>Bacteroidota</taxon>
        <taxon>Sphingobacteriia</taxon>
        <taxon>Sphingobacteriales</taxon>
        <taxon>Sphingobacteriaceae</taxon>
        <taxon>Mucilaginibacter</taxon>
    </lineage>
</organism>
<comment type="caution">
    <text evidence="1">The sequence shown here is derived from an EMBL/GenBank/DDBJ whole genome shotgun (WGS) entry which is preliminary data.</text>
</comment>
<accession>A0ABW3AYG6</accession>
<evidence type="ECO:0000313" key="2">
    <source>
        <dbReference type="Proteomes" id="UP001597010"/>
    </source>
</evidence>
<name>A0ABW3AYG6_9SPHI</name>
<keyword evidence="2" id="KW-1185">Reference proteome</keyword>
<dbReference type="Proteomes" id="UP001597010">
    <property type="component" value="Unassembled WGS sequence"/>
</dbReference>
<dbReference type="EMBL" id="JBHTHZ010000014">
    <property type="protein sequence ID" value="MFD0795394.1"/>
    <property type="molecule type" value="Genomic_DNA"/>
</dbReference>
<proteinExistence type="predicted"/>
<sequence length="105" mass="11957">MPKTINKGELEKGKSHMIARIIQYVQDAVVIKPSLKKTTGSIYLMSYYTGLEFLEKTSAFDTFAQIIESSATIFITAWKSSWELTTVSLFRRTSQVRSNRMNAPK</sequence>
<protein>
    <submittedName>
        <fullName evidence="1">Uncharacterized protein</fullName>
    </submittedName>
</protein>
<reference evidence="2" key="1">
    <citation type="journal article" date="2019" name="Int. J. Syst. Evol. Microbiol.">
        <title>The Global Catalogue of Microorganisms (GCM) 10K type strain sequencing project: providing services to taxonomists for standard genome sequencing and annotation.</title>
        <authorList>
            <consortium name="The Broad Institute Genomics Platform"/>
            <consortium name="The Broad Institute Genome Sequencing Center for Infectious Disease"/>
            <person name="Wu L."/>
            <person name="Ma J."/>
        </authorList>
    </citation>
    <scope>NUCLEOTIDE SEQUENCE [LARGE SCALE GENOMIC DNA]</scope>
    <source>
        <strain evidence="2">CCUG 61484</strain>
    </source>
</reference>
<gene>
    <name evidence="1" type="ORF">ACFQZX_17360</name>
</gene>
<dbReference type="RefSeq" id="WP_377117751.1">
    <property type="nucleotide sequence ID" value="NZ_JBHTHZ010000014.1"/>
</dbReference>